<feature type="transmembrane region" description="Helical" evidence="1">
    <location>
        <begin position="164"/>
        <end position="184"/>
    </location>
</feature>
<gene>
    <name evidence="2" type="ORF">MECH1_V1_2874</name>
</gene>
<reference evidence="2 3" key="1">
    <citation type="submission" date="2024-04" db="EMBL/GenBank/DDBJ databases">
        <authorList>
            <person name="Cremers G."/>
        </authorList>
    </citation>
    <scope>NUCLEOTIDE SEQUENCE [LARGE SCALE GENOMIC DNA]</scope>
    <source>
        <strain evidence="2">MeCH1-AG</strain>
    </source>
</reference>
<evidence type="ECO:0000313" key="2">
    <source>
        <dbReference type="EMBL" id="CAL1241650.1"/>
    </source>
</evidence>
<evidence type="ECO:0000313" key="3">
    <source>
        <dbReference type="Proteomes" id="UP001497493"/>
    </source>
</evidence>
<dbReference type="RefSeq" id="WP_348758153.1">
    <property type="nucleotide sequence ID" value="NZ_OZ026884.1"/>
</dbReference>
<sequence length="301" mass="32522">MRALATFILQGRLQAIAVVYGLTLLSSVSSLISLFSTAAVILPTLRKGAGEGAIVLTAALVLLAVTFVGLLGISPRPVGYLLLLWGSAWLIAILLRESRQLSFALVGTTALGMLTVVVIYGSQANPSEMWREQLQHAVQPLLTSERSNAEAERVLKGLEQMAQYLTGIAAAGSMLSVILSLFLARWWQAMLFNPGGFRAEFQSLRLPVAPVYLWFGLLAVAGLGDRTWREIAANLAIPPLILFLLAGLAILHALLSKTGAGRFGLVGIYLTLVLVSPLALLIMLIGLSDVWIDWRRWLRPA</sequence>
<dbReference type="EMBL" id="OZ026884">
    <property type="protein sequence ID" value="CAL1241650.1"/>
    <property type="molecule type" value="Genomic_DNA"/>
</dbReference>
<dbReference type="Pfam" id="PF09991">
    <property type="entry name" value="DUF2232"/>
    <property type="match status" value="1"/>
</dbReference>
<dbReference type="InterPro" id="IPR018710">
    <property type="entry name" value="DUF2232"/>
</dbReference>
<organism evidence="2 3">
    <name type="scientific">Candidatus Methylocalor cossyra</name>
    <dbReference type="NCBI Taxonomy" id="3108543"/>
    <lineage>
        <taxon>Bacteria</taxon>
        <taxon>Pseudomonadati</taxon>
        <taxon>Pseudomonadota</taxon>
        <taxon>Gammaproteobacteria</taxon>
        <taxon>Methylococcales</taxon>
        <taxon>Methylococcaceae</taxon>
        <taxon>Candidatus Methylocalor</taxon>
    </lineage>
</organism>
<dbReference type="Proteomes" id="UP001497493">
    <property type="component" value="Chromosome"/>
</dbReference>
<keyword evidence="1" id="KW-0472">Membrane</keyword>
<keyword evidence="1" id="KW-1133">Transmembrane helix</keyword>
<feature type="transmembrane region" description="Helical" evidence="1">
    <location>
        <begin position="52"/>
        <end position="72"/>
    </location>
</feature>
<name>A0ABP1CBN2_9GAMM</name>
<protein>
    <submittedName>
        <fullName evidence="2">Membrane protein</fullName>
    </submittedName>
</protein>
<feature type="transmembrane region" description="Helical" evidence="1">
    <location>
        <begin position="267"/>
        <end position="292"/>
    </location>
</feature>
<evidence type="ECO:0000256" key="1">
    <source>
        <dbReference type="SAM" id="Phobius"/>
    </source>
</evidence>
<keyword evidence="1" id="KW-0812">Transmembrane</keyword>
<feature type="transmembrane region" description="Helical" evidence="1">
    <location>
        <begin position="235"/>
        <end position="255"/>
    </location>
</feature>
<feature type="transmembrane region" description="Helical" evidence="1">
    <location>
        <begin position="78"/>
        <end position="95"/>
    </location>
</feature>
<feature type="transmembrane region" description="Helical" evidence="1">
    <location>
        <begin position="25"/>
        <end position="45"/>
    </location>
</feature>
<keyword evidence="3" id="KW-1185">Reference proteome</keyword>
<feature type="transmembrane region" description="Helical" evidence="1">
    <location>
        <begin position="204"/>
        <end position="223"/>
    </location>
</feature>
<proteinExistence type="predicted"/>
<feature type="transmembrane region" description="Helical" evidence="1">
    <location>
        <begin position="102"/>
        <end position="121"/>
    </location>
</feature>
<accession>A0ABP1CBN2</accession>